<evidence type="ECO:0000256" key="3">
    <source>
        <dbReference type="ARBA" id="ARBA00019418"/>
    </source>
</evidence>
<accession>A0A9J6P854</accession>
<dbReference type="GO" id="GO:0006105">
    <property type="term" value="P:succinate metabolic process"/>
    <property type="evidence" value="ECO:0007669"/>
    <property type="project" value="TreeGrafter"/>
</dbReference>
<keyword evidence="4" id="KW-0963">Cytoplasm</keyword>
<evidence type="ECO:0000256" key="5">
    <source>
        <dbReference type="ARBA" id="ARBA00023186"/>
    </source>
</evidence>
<evidence type="ECO:0000256" key="1">
    <source>
        <dbReference type="ARBA" id="ARBA00004496"/>
    </source>
</evidence>
<dbReference type="GO" id="GO:0005737">
    <property type="term" value="C:cytoplasm"/>
    <property type="evidence" value="ECO:0007669"/>
    <property type="project" value="UniProtKB-SubCell"/>
</dbReference>
<keyword evidence="5" id="KW-0143">Chaperone</keyword>
<sequence>MTQAETQPDAAETRLKRLRFRAWHRGIKEMDIILGSFADKELAGLGADDLDRFEALLEVPDTQLYNWVSGREPVEDAHDHDLFRRICAFEDLSSRI</sequence>
<name>A0A9J6P854_9PROT</name>
<dbReference type="InterPro" id="IPR036714">
    <property type="entry name" value="SDH_sf"/>
</dbReference>
<comment type="caution">
    <text evidence="6">The sequence shown here is derived from an EMBL/GenBank/DDBJ whole genome shotgun (WGS) entry which is preliminary data.</text>
</comment>
<proteinExistence type="inferred from homology"/>
<dbReference type="Pfam" id="PF03937">
    <property type="entry name" value="Sdh5"/>
    <property type="match status" value="1"/>
</dbReference>
<dbReference type="EMBL" id="JAMZFT010000001">
    <property type="protein sequence ID" value="MCP1335708.1"/>
    <property type="molecule type" value="Genomic_DNA"/>
</dbReference>
<gene>
    <name evidence="6" type="ORF">NJQ99_04735</name>
</gene>
<evidence type="ECO:0000313" key="7">
    <source>
        <dbReference type="Proteomes" id="UP001055804"/>
    </source>
</evidence>
<comment type="subcellular location">
    <subcellularLocation>
        <location evidence="1">Cytoplasm</location>
    </subcellularLocation>
</comment>
<dbReference type="Gene3D" id="1.10.150.250">
    <property type="entry name" value="Flavinator of succinate dehydrogenase"/>
    <property type="match status" value="1"/>
</dbReference>
<evidence type="ECO:0000256" key="2">
    <source>
        <dbReference type="ARBA" id="ARBA00008571"/>
    </source>
</evidence>
<comment type="similarity">
    <text evidence="2">Belongs to the SdhE FAD assembly factor family.</text>
</comment>
<dbReference type="PANTHER" id="PTHR39585">
    <property type="entry name" value="FAD ASSEMBLY FACTOR SDHE"/>
    <property type="match status" value="1"/>
</dbReference>
<protein>
    <recommendedName>
        <fullName evidence="3">FAD assembly factor SdhE</fullName>
    </recommendedName>
</protein>
<evidence type="ECO:0000256" key="4">
    <source>
        <dbReference type="ARBA" id="ARBA00022490"/>
    </source>
</evidence>
<evidence type="ECO:0000313" key="6">
    <source>
        <dbReference type="EMBL" id="MCP1335708.1"/>
    </source>
</evidence>
<dbReference type="InterPro" id="IPR050531">
    <property type="entry name" value="SdhE_FAD_assembly_factor"/>
</dbReference>
<dbReference type="PANTHER" id="PTHR39585:SF1">
    <property type="entry name" value="FAD ASSEMBLY FACTOR SDHE"/>
    <property type="match status" value="1"/>
</dbReference>
<dbReference type="InterPro" id="IPR005631">
    <property type="entry name" value="SDH"/>
</dbReference>
<organism evidence="6 7">
    <name type="scientific">Futiania mangrovi</name>
    <dbReference type="NCBI Taxonomy" id="2959716"/>
    <lineage>
        <taxon>Bacteria</taxon>
        <taxon>Pseudomonadati</taxon>
        <taxon>Pseudomonadota</taxon>
        <taxon>Alphaproteobacteria</taxon>
        <taxon>Futianiales</taxon>
        <taxon>Futianiaceae</taxon>
        <taxon>Futiania</taxon>
    </lineage>
</organism>
<dbReference type="RefSeq" id="WP_269331642.1">
    <property type="nucleotide sequence ID" value="NZ_JAMZFT010000001.1"/>
</dbReference>
<dbReference type="SUPFAM" id="SSF109910">
    <property type="entry name" value="YgfY-like"/>
    <property type="match status" value="1"/>
</dbReference>
<reference evidence="6" key="1">
    <citation type="submission" date="2022-06" db="EMBL/GenBank/DDBJ databases">
        <title>Isolation and Genomics of Futiania mangrovii gen. nov., sp. nov., a Rare and Metabolically-versatile member in the Class Alphaproteobacteria.</title>
        <authorList>
            <person name="Liu L."/>
            <person name="Huang W.-C."/>
            <person name="Pan J."/>
            <person name="Li J."/>
            <person name="Huang Y."/>
            <person name="Du H."/>
            <person name="Liu Y."/>
            <person name="Li M."/>
        </authorList>
    </citation>
    <scope>NUCLEOTIDE SEQUENCE</scope>
    <source>
        <strain evidence="6">FT118</strain>
    </source>
</reference>
<keyword evidence="7" id="KW-1185">Reference proteome</keyword>
<dbReference type="Proteomes" id="UP001055804">
    <property type="component" value="Unassembled WGS sequence"/>
</dbReference>
<dbReference type="AlphaFoldDB" id="A0A9J6P854"/>